<evidence type="ECO:0000313" key="2">
    <source>
        <dbReference type="Proteomes" id="UP000724584"/>
    </source>
</evidence>
<protein>
    <submittedName>
        <fullName evidence="1">Uncharacterized protein</fullName>
    </submittedName>
</protein>
<gene>
    <name evidence="1" type="ORF">F5144DRAFT_184649</name>
</gene>
<sequence>MKLSSAILAASLGLAWAHDDRGQHVPKLLGLRKFVSGLEARRRAAFGEQPTAARSQHLPANQGRSLKGRQDDDDEDRRCGPGVGACSNGDCCSFEGWCGRGLDYCSAPDCQINYGAGCDANQKPGGADTSGVARPKLGSVQYGGAGIYDCENPGDIALTFDDGPYIYTSDLLDKLKSYGAKATFFITGTNLGKGKINDPATIYPAIIKRMHAEGHQVASHTWAHQNASQLTNQQFTDHMVWNEIALNSILGFFPTYMRPPYSICEKNCQSILSTLGYHIIYFDLDTEGYLHDSKQEIQTSKNIWDDAIDGANPSSDSYLQIEHDIHYQTVYNLTDYILTSLFAAGFRAVTVGECLGDPATNWYRTGPTGGVVPSGSVAPTSTSTPPTGPTRTTISVAPTRTGASIDGSCGNGVTCAGTEFGSCCSVFGYCGVGDDFCSVDRGCQPNWGTCGGDGTVPSSSVKPTSSAKPPTSTAKPPTSTAKPTTSSVKPPTSSAKPPTSSAKPTSFSTKTTTTKSTPATSTTPKPTQTGLAISTDGRCGPEVKQTCTGSGLGNCCSPAGKCSSNIISCLAILGCQEGYGSCV</sequence>
<proteinExistence type="predicted"/>
<dbReference type="EMBL" id="JAGIZQ010000003">
    <property type="protein sequence ID" value="KAH6636567.1"/>
    <property type="molecule type" value="Genomic_DNA"/>
</dbReference>
<reference evidence="1 2" key="1">
    <citation type="journal article" date="2021" name="Nat. Commun.">
        <title>Genetic determinants of endophytism in the Arabidopsis root mycobiome.</title>
        <authorList>
            <person name="Mesny F."/>
            <person name="Miyauchi S."/>
            <person name="Thiergart T."/>
            <person name="Pickel B."/>
            <person name="Atanasova L."/>
            <person name="Karlsson M."/>
            <person name="Huettel B."/>
            <person name="Barry K.W."/>
            <person name="Haridas S."/>
            <person name="Chen C."/>
            <person name="Bauer D."/>
            <person name="Andreopoulos W."/>
            <person name="Pangilinan J."/>
            <person name="LaButti K."/>
            <person name="Riley R."/>
            <person name="Lipzen A."/>
            <person name="Clum A."/>
            <person name="Drula E."/>
            <person name="Henrissat B."/>
            <person name="Kohler A."/>
            <person name="Grigoriev I.V."/>
            <person name="Martin F.M."/>
            <person name="Hacquard S."/>
        </authorList>
    </citation>
    <scope>NUCLEOTIDE SEQUENCE [LARGE SCALE GENOMIC DNA]</scope>
    <source>
        <strain evidence="1 2">MPI-SDFR-AT-0079</strain>
    </source>
</reference>
<comment type="caution">
    <text evidence="1">The sequence shown here is derived from an EMBL/GenBank/DDBJ whole genome shotgun (WGS) entry which is preliminary data.</text>
</comment>
<keyword evidence="2" id="KW-1185">Reference proteome</keyword>
<name>A0ACB7PCD9_9PEZI</name>
<organism evidence="1 2">
    <name type="scientific">Chaetomium tenue</name>
    <dbReference type="NCBI Taxonomy" id="1854479"/>
    <lineage>
        <taxon>Eukaryota</taxon>
        <taxon>Fungi</taxon>
        <taxon>Dikarya</taxon>
        <taxon>Ascomycota</taxon>
        <taxon>Pezizomycotina</taxon>
        <taxon>Sordariomycetes</taxon>
        <taxon>Sordariomycetidae</taxon>
        <taxon>Sordariales</taxon>
        <taxon>Chaetomiaceae</taxon>
        <taxon>Chaetomium</taxon>
    </lineage>
</organism>
<accession>A0ACB7PCD9</accession>
<evidence type="ECO:0000313" key="1">
    <source>
        <dbReference type="EMBL" id="KAH6636567.1"/>
    </source>
</evidence>
<dbReference type="Proteomes" id="UP000724584">
    <property type="component" value="Unassembled WGS sequence"/>
</dbReference>